<reference evidence="1" key="1">
    <citation type="submission" date="2019-08" db="EMBL/GenBank/DDBJ databases">
        <authorList>
            <person name="Kucharzyk K."/>
            <person name="Murdoch R.W."/>
            <person name="Higgins S."/>
            <person name="Loffler F."/>
        </authorList>
    </citation>
    <scope>NUCLEOTIDE SEQUENCE</scope>
</reference>
<name>A0A645I503_9ZZZZ</name>
<dbReference type="AlphaFoldDB" id="A0A645I503"/>
<evidence type="ECO:0000313" key="1">
    <source>
        <dbReference type="EMBL" id="MPN46381.1"/>
    </source>
</evidence>
<sequence length="57" mass="6569">MREGRILREFNFIASRDADSEFTGKFMDFCEDADRTMMEAAPVIRPAAGLRRRSAVR</sequence>
<protein>
    <submittedName>
        <fullName evidence="1">Uncharacterized protein</fullName>
    </submittedName>
</protein>
<accession>A0A645I503</accession>
<comment type="caution">
    <text evidence="1">The sequence shown here is derived from an EMBL/GenBank/DDBJ whole genome shotgun (WGS) entry which is preliminary data.</text>
</comment>
<proteinExistence type="predicted"/>
<gene>
    <name evidence="1" type="ORF">SDC9_193967</name>
</gene>
<organism evidence="1">
    <name type="scientific">bioreactor metagenome</name>
    <dbReference type="NCBI Taxonomy" id="1076179"/>
    <lineage>
        <taxon>unclassified sequences</taxon>
        <taxon>metagenomes</taxon>
        <taxon>ecological metagenomes</taxon>
    </lineage>
</organism>
<dbReference type="EMBL" id="VSSQ01107001">
    <property type="protein sequence ID" value="MPN46381.1"/>
    <property type="molecule type" value="Genomic_DNA"/>
</dbReference>